<dbReference type="HOGENOM" id="CLU_2011094_0_0_7"/>
<evidence type="ECO:0000313" key="3">
    <source>
        <dbReference type="EMBL" id="ETX04839.1"/>
    </source>
</evidence>
<proteinExistence type="predicted"/>
<dbReference type="InterPro" id="IPR011006">
    <property type="entry name" value="CheY-like_superfamily"/>
</dbReference>
<dbReference type="EMBL" id="AZHX01001104">
    <property type="protein sequence ID" value="ETX04839.1"/>
    <property type="molecule type" value="Genomic_DNA"/>
</dbReference>
<organism evidence="3 4">
    <name type="scientific">Candidatus Entotheonella gemina</name>
    <dbReference type="NCBI Taxonomy" id="1429439"/>
    <lineage>
        <taxon>Bacteria</taxon>
        <taxon>Pseudomonadati</taxon>
        <taxon>Nitrospinota/Tectimicrobiota group</taxon>
        <taxon>Candidatus Tectimicrobiota</taxon>
        <taxon>Candidatus Entotheonellia</taxon>
        <taxon>Candidatus Entotheonellales</taxon>
        <taxon>Candidatus Entotheonellaceae</taxon>
        <taxon>Candidatus Entotheonella</taxon>
    </lineage>
</organism>
<reference evidence="3 4" key="1">
    <citation type="journal article" date="2014" name="Nature">
        <title>An environmental bacterial taxon with a large and distinct metabolic repertoire.</title>
        <authorList>
            <person name="Wilson M.C."/>
            <person name="Mori T."/>
            <person name="Ruckert C."/>
            <person name="Uria A.R."/>
            <person name="Helf M.J."/>
            <person name="Takada K."/>
            <person name="Gernert C."/>
            <person name="Steffens U.A."/>
            <person name="Heycke N."/>
            <person name="Schmitt S."/>
            <person name="Rinke C."/>
            <person name="Helfrich E.J."/>
            <person name="Brachmann A.O."/>
            <person name="Gurgui C."/>
            <person name="Wakimoto T."/>
            <person name="Kracht M."/>
            <person name="Crusemann M."/>
            <person name="Hentschel U."/>
            <person name="Abe I."/>
            <person name="Matsunaga S."/>
            <person name="Kalinowski J."/>
            <person name="Takeyama H."/>
            <person name="Piel J."/>
        </authorList>
    </citation>
    <scope>NUCLEOTIDE SEQUENCE [LARGE SCALE GENOMIC DNA]</scope>
    <source>
        <strain evidence="4">TSY2</strain>
    </source>
</reference>
<gene>
    <name evidence="3" type="ORF">ETSY2_26500</name>
</gene>
<feature type="domain" description="Response regulatory" evidence="2">
    <location>
        <begin position="1"/>
        <end position="34"/>
    </location>
</feature>
<keyword evidence="4" id="KW-1185">Reference proteome</keyword>
<evidence type="ECO:0000256" key="1">
    <source>
        <dbReference type="PROSITE-ProRule" id="PRU00169"/>
    </source>
</evidence>
<name>W4M3E4_9BACT</name>
<dbReference type="SUPFAM" id="SSF52172">
    <property type="entry name" value="CheY-like"/>
    <property type="match status" value="1"/>
</dbReference>
<evidence type="ECO:0000259" key="2">
    <source>
        <dbReference type="PROSITE" id="PS50110"/>
    </source>
</evidence>
<accession>W4M3E4</accession>
<dbReference type="Gene3D" id="3.40.50.2300">
    <property type="match status" value="1"/>
</dbReference>
<dbReference type="PROSITE" id="PS50110">
    <property type="entry name" value="RESPONSE_REGULATORY"/>
    <property type="match status" value="1"/>
</dbReference>
<dbReference type="AlphaFoldDB" id="W4M3E4"/>
<sequence length="123" mass="14320">MDHERREILQAGFDDFVAKPFRLEDIAVSLAHLLGVVYEYVCEEIPAEEAVNWSQVVLDEKLVARMQEAAELFSVTDIEACLREMEQLSGEPRQLAAHLRQLRQHHDMRSILEVLREMQHVPR</sequence>
<dbReference type="Proteomes" id="UP000019140">
    <property type="component" value="Unassembled WGS sequence"/>
</dbReference>
<comment type="caution">
    <text evidence="3">The sequence shown here is derived from an EMBL/GenBank/DDBJ whole genome shotgun (WGS) entry which is preliminary data.</text>
</comment>
<comment type="caution">
    <text evidence="1">Lacks conserved residue(s) required for the propagation of feature annotation.</text>
</comment>
<dbReference type="InterPro" id="IPR001789">
    <property type="entry name" value="Sig_transdc_resp-reg_receiver"/>
</dbReference>
<dbReference type="GO" id="GO:0000160">
    <property type="term" value="P:phosphorelay signal transduction system"/>
    <property type="evidence" value="ECO:0007669"/>
    <property type="project" value="InterPro"/>
</dbReference>
<evidence type="ECO:0000313" key="4">
    <source>
        <dbReference type="Proteomes" id="UP000019140"/>
    </source>
</evidence>
<protein>
    <recommendedName>
        <fullName evidence="2">Response regulatory domain-containing protein</fullName>
    </recommendedName>
</protein>